<sequence length="113" mass="11653">MTRRLFSFLMVLVLALTSQSMAVARGANAATGQMVLCTGSGPSAVYVDASGAPTSAPHICPDAALNVLFEVEALQISAPQQVLCFEVGCTLALPDPMAVRVLTPPSRAPPALI</sequence>
<organism evidence="2 3">
    <name type="scientific">Sulfitobacter mediterraneus</name>
    <dbReference type="NCBI Taxonomy" id="83219"/>
    <lineage>
        <taxon>Bacteria</taxon>
        <taxon>Pseudomonadati</taxon>
        <taxon>Pseudomonadota</taxon>
        <taxon>Alphaproteobacteria</taxon>
        <taxon>Rhodobacterales</taxon>
        <taxon>Roseobacteraceae</taxon>
        <taxon>Sulfitobacter</taxon>
    </lineage>
</organism>
<dbReference type="AlphaFoldDB" id="A0A061SUC4"/>
<evidence type="ECO:0000313" key="3">
    <source>
        <dbReference type="Proteomes" id="UP000027337"/>
    </source>
</evidence>
<evidence type="ECO:0008006" key="4">
    <source>
        <dbReference type="Google" id="ProtNLM"/>
    </source>
</evidence>
<keyword evidence="1" id="KW-0732">Signal</keyword>
<dbReference type="STRING" id="83219.PM02_10540"/>
<name>A0A061SUC4_9RHOB</name>
<comment type="caution">
    <text evidence="2">The sequence shown here is derived from an EMBL/GenBank/DDBJ whole genome shotgun (WGS) entry which is preliminary data.</text>
</comment>
<dbReference type="eggNOG" id="ENOG5033C4A">
    <property type="taxonomic scope" value="Bacteria"/>
</dbReference>
<reference evidence="2 3" key="1">
    <citation type="journal article" date="2014" name="Genome Announc.">
        <title>Draft Genome Sequences of Two Isolates of the Roseobacter Group, Sulfitobacter sp. Strains 3SOLIMAR09 and 1FIGIMAR09, from Harbors of Mallorca Island (Mediterranean Sea).</title>
        <authorList>
            <person name="Mas-Llado M."/>
            <person name="Pina-Villalonga J.M."/>
            <person name="Brunet-Galmes I."/>
            <person name="Nogales B."/>
            <person name="Bosch R."/>
        </authorList>
    </citation>
    <scope>NUCLEOTIDE SEQUENCE [LARGE SCALE GENOMIC DNA]</scope>
    <source>
        <strain evidence="2 3">1FIGIMAR09</strain>
    </source>
</reference>
<evidence type="ECO:0000256" key="1">
    <source>
        <dbReference type="SAM" id="SignalP"/>
    </source>
</evidence>
<accession>A0A061SUC4</accession>
<dbReference type="Proteomes" id="UP000027337">
    <property type="component" value="Unassembled WGS sequence"/>
</dbReference>
<gene>
    <name evidence="2" type="ORF">PM02_10540</name>
</gene>
<dbReference type="GeneID" id="72440733"/>
<feature type="chain" id="PRO_5001606361" description="Secreted protein" evidence="1">
    <location>
        <begin position="30"/>
        <end position="113"/>
    </location>
</feature>
<dbReference type="RefSeq" id="WP_037908099.1">
    <property type="nucleotide sequence ID" value="NZ_CP068998.1"/>
</dbReference>
<feature type="signal peptide" evidence="1">
    <location>
        <begin position="1"/>
        <end position="29"/>
    </location>
</feature>
<dbReference type="EMBL" id="JEMU01000008">
    <property type="protein sequence ID" value="KAJ02905.1"/>
    <property type="molecule type" value="Genomic_DNA"/>
</dbReference>
<evidence type="ECO:0000313" key="2">
    <source>
        <dbReference type="EMBL" id="KAJ02905.1"/>
    </source>
</evidence>
<keyword evidence="3" id="KW-1185">Reference proteome</keyword>
<proteinExistence type="predicted"/>
<protein>
    <recommendedName>
        <fullName evidence="4">Secreted protein</fullName>
    </recommendedName>
</protein>